<evidence type="ECO:0000313" key="5">
    <source>
        <dbReference type="Proteomes" id="UP000271241"/>
    </source>
</evidence>
<keyword evidence="5" id="KW-1185">Reference proteome</keyword>
<dbReference type="EMBL" id="KZ992655">
    <property type="protein sequence ID" value="RKP07941.1"/>
    <property type="molecule type" value="Genomic_DNA"/>
</dbReference>
<organism evidence="4 5">
    <name type="scientific">Thamnocephalis sphaerospora</name>
    <dbReference type="NCBI Taxonomy" id="78915"/>
    <lineage>
        <taxon>Eukaryota</taxon>
        <taxon>Fungi</taxon>
        <taxon>Fungi incertae sedis</taxon>
        <taxon>Zoopagomycota</taxon>
        <taxon>Zoopagomycotina</taxon>
        <taxon>Zoopagomycetes</taxon>
        <taxon>Zoopagales</taxon>
        <taxon>Sigmoideomycetaceae</taxon>
        <taxon>Thamnocephalis</taxon>
    </lineage>
</organism>
<keyword evidence="2" id="KW-0732">Signal</keyword>
<evidence type="ECO:0000313" key="4">
    <source>
        <dbReference type="EMBL" id="RKP07941.1"/>
    </source>
</evidence>
<dbReference type="Gene3D" id="3.40.33.10">
    <property type="entry name" value="CAP"/>
    <property type="match status" value="1"/>
</dbReference>
<dbReference type="InterPro" id="IPR014044">
    <property type="entry name" value="CAP_dom"/>
</dbReference>
<feature type="chain" id="PRO_5020749047" description="SCP domain-containing protein" evidence="2">
    <location>
        <begin position="33"/>
        <end position="428"/>
    </location>
</feature>
<proteinExistence type="predicted"/>
<dbReference type="PANTHER" id="PTHR31157:SF1">
    <property type="entry name" value="SCP DOMAIN-CONTAINING PROTEIN"/>
    <property type="match status" value="1"/>
</dbReference>
<dbReference type="InterPro" id="IPR035940">
    <property type="entry name" value="CAP_sf"/>
</dbReference>
<accession>A0A4P9XR07</accession>
<feature type="signal peptide" evidence="2">
    <location>
        <begin position="1"/>
        <end position="32"/>
    </location>
</feature>
<dbReference type="OrthoDB" id="5598033at2759"/>
<evidence type="ECO:0000256" key="2">
    <source>
        <dbReference type="SAM" id="SignalP"/>
    </source>
</evidence>
<name>A0A4P9XR07_9FUNG</name>
<gene>
    <name evidence="4" type="ORF">THASP1DRAFT_30240</name>
</gene>
<sequence length="428" mass="44532">MKVTMATTRFAVAGALLCLLSVFNGGLPGVDAYNRQRLLCLVNSERAKMGLSPLQEDTVLTTAAQERCAERARARLTKPTESEAALLKTINDNGYKKWVTVGQAVATGAPDEAASVKKWLEDTDSRKSMLNPKYTKWGGTVVYDNSGTPYWTGIFGNDGLPPRGGKVDPCPVGQDTPVPGEPPRPSTPSGALSDGSDAPRSAPLPTVLPPAAPAPSPLPLPLPQKPPATTPRPAPPAPPQPAPPASPQPAPPASPQPAYPEYSQPAPPAYPQPASDQPAAPVTPPPTPKSKECEKPLLTGSVTYSGELPLVPSSKPYGGTGTSVNSPPSDAPSDLPSKPPSGGQLSSGGSSPDGNGRKPYGSRRPPASNAYPSGDAMPSRADTLPTSKSVRPVITAKEATRLCPVHVSRAGRPTLGLSSTRLYMTRWR</sequence>
<dbReference type="PANTHER" id="PTHR31157">
    <property type="entry name" value="SCP DOMAIN-CONTAINING PROTEIN"/>
    <property type="match status" value="1"/>
</dbReference>
<dbReference type="AlphaFoldDB" id="A0A4P9XR07"/>
<feature type="compositionally biased region" description="Pro residues" evidence="1">
    <location>
        <begin position="206"/>
        <end position="258"/>
    </location>
</feature>
<reference evidence="5" key="1">
    <citation type="journal article" date="2018" name="Nat. Microbiol.">
        <title>Leveraging single-cell genomics to expand the fungal tree of life.</title>
        <authorList>
            <person name="Ahrendt S.R."/>
            <person name="Quandt C.A."/>
            <person name="Ciobanu D."/>
            <person name="Clum A."/>
            <person name="Salamov A."/>
            <person name="Andreopoulos B."/>
            <person name="Cheng J.F."/>
            <person name="Woyke T."/>
            <person name="Pelin A."/>
            <person name="Henrissat B."/>
            <person name="Reynolds N.K."/>
            <person name="Benny G.L."/>
            <person name="Smith M.E."/>
            <person name="James T.Y."/>
            <person name="Grigoriev I.V."/>
        </authorList>
    </citation>
    <scope>NUCLEOTIDE SEQUENCE [LARGE SCALE GENOMIC DNA]</scope>
    <source>
        <strain evidence="5">RSA 1356</strain>
    </source>
</reference>
<protein>
    <recommendedName>
        <fullName evidence="3">SCP domain-containing protein</fullName>
    </recommendedName>
</protein>
<dbReference type="CDD" id="cd05379">
    <property type="entry name" value="CAP_bacterial"/>
    <property type="match status" value="1"/>
</dbReference>
<feature type="domain" description="SCP" evidence="3">
    <location>
        <begin position="41"/>
        <end position="155"/>
    </location>
</feature>
<evidence type="ECO:0000259" key="3">
    <source>
        <dbReference type="Pfam" id="PF00188"/>
    </source>
</evidence>
<dbReference type="Proteomes" id="UP000271241">
    <property type="component" value="Unassembled WGS sequence"/>
</dbReference>
<feature type="region of interest" description="Disordered" evidence="1">
    <location>
        <begin position="158"/>
        <end position="392"/>
    </location>
</feature>
<evidence type="ECO:0000256" key="1">
    <source>
        <dbReference type="SAM" id="MobiDB-lite"/>
    </source>
</evidence>
<dbReference type="Pfam" id="PF00188">
    <property type="entry name" value="CAP"/>
    <property type="match status" value="1"/>
</dbReference>
<feature type="compositionally biased region" description="Low complexity" evidence="1">
    <location>
        <begin position="326"/>
        <end position="352"/>
    </location>
</feature>
<dbReference type="PRINTS" id="PR01217">
    <property type="entry name" value="PRICHEXTENSN"/>
</dbReference>
<dbReference type="SUPFAM" id="SSF55797">
    <property type="entry name" value="PR-1-like"/>
    <property type="match status" value="1"/>
</dbReference>